<name>A0A2X2V5D4_CITKO</name>
<dbReference type="EC" id="2.7.8.-" evidence="2"/>
<dbReference type="GO" id="GO:0016020">
    <property type="term" value="C:membrane"/>
    <property type="evidence" value="ECO:0007669"/>
    <property type="project" value="TreeGrafter"/>
</dbReference>
<dbReference type="GO" id="GO:0008808">
    <property type="term" value="F:cardiolipin synthase activity"/>
    <property type="evidence" value="ECO:0007669"/>
    <property type="project" value="TreeGrafter"/>
</dbReference>
<reference evidence="2 3" key="1">
    <citation type="submission" date="2018-06" db="EMBL/GenBank/DDBJ databases">
        <authorList>
            <consortium name="Pathogen Informatics"/>
            <person name="Doyle S."/>
        </authorList>
    </citation>
    <scope>NUCLEOTIDE SEQUENCE [LARGE SCALE GENOMIC DNA]</scope>
    <source>
        <strain evidence="2 3">NCTC10786</strain>
    </source>
</reference>
<proteinExistence type="predicted"/>
<dbReference type="Gene3D" id="3.30.870.10">
    <property type="entry name" value="Endonuclease Chain A"/>
    <property type="match status" value="1"/>
</dbReference>
<evidence type="ECO:0000313" key="3">
    <source>
        <dbReference type="Proteomes" id="UP000251584"/>
    </source>
</evidence>
<gene>
    <name evidence="2" type="primary">ybhO_1</name>
    <name evidence="2" type="ORF">NCTC10786_00332</name>
</gene>
<feature type="region of interest" description="Disordered" evidence="1">
    <location>
        <begin position="71"/>
        <end position="114"/>
    </location>
</feature>
<keyword evidence="2" id="KW-0808">Transferase</keyword>
<organism evidence="2 3">
    <name type="scientific">Citrobacter koseri</name>
    <name type="common">Citrobacter diversus</name>
    <dbReference type="NCBI Taxonomy" id="545"/>
    <lineage>
        <taxon>Bacteria</taxon>
        <taxon>Pseudomonadati</taxon>
        <taxon>Pseudomonadota</taxon>
        <taxon>Gammaproteobacteria</taxon>
        <taxon>Enterobacterales</taxon>
        <taxon>Enterobacteriaceae</taxon>
        <taxon>Citrobacter</taxon>
    </lineage>
</organism>
<dbReference type="SUPFAM" id="SSF56024">
    <property type="entry name" value="Phospholipase D/nuclease"/>
    <property type="match status" value="1"/>
</dbReference>
<dbReference type="PANTHER" id="PTHR21248">
    <property type="entry name" value="CARDIOLIPIN SYNTHASE"/>
    <property type="match status" value="1"/>
</dbReference>
<evidence type="ECO:0000256" key="1">
    <source>
        <dbReference type="SAM" id="MobiDB-lite"/>
    </source>
</evidence>
<accession>A0A2X2V5D4</accession>
<dbReference type="GO" id="GO:0032049">
    <property type="term" value="P:cardiolipin biosynthetic process"/>
    <property type="evidence" value="ECO:0007669"/>
    <property type="project" value="TreeGrafter"/>
</dbReference>
<protein>
    <submittedName>
        <fullName evidence="2">Cardiolipin synthase 2</fullName>
        <ecNumber evidence="2">2.7.8.-</ecNumber>
    </submittedName>
</protein>
<dbReference type="Proteomes" id="UP000251584">
    <property type="component" value="Unassembled WGS sequence"/>
</dbReference>
<dbReference type="EMBL" id="UAVY01000001">
    <property type="protein sequence ID" value="SQB20851.1"/>
    <property type="molecule type" value="Genomic_DNA"/>
</dbReference>
<sequence length="114" mass="12594">MKCGWREGNQIQLLENGDQFYPAVFDAIAQAQQRIILETFIWFEDDVGKQLHAALLKAARRGVKAEVLLDGYGSPRPQRGVCRGADRSGGNLPLLRSASSPVRHAHQPLSPYAP</sequence>
<dbReference type="AlphaFoldDB" id="A0A2X2V5D4"/>
<dbReference type="PANTHER" id="PTHR21248:SF23">
    <property type="entry name" value="CARDIOLIPIN SYNTHASE B"/>
    <property type="match status" value="1"/>
</dbReference>
<evidence type="ECO:0000313" key="2">
    <source>
        <dbReference type="EMBL" id="SQB20851.1"/>
    </source>
</evidence>